<evidence type="ECO:0000259" key="1">
    <source>
        <dbReference type="Pfam" id="PF00535"/>
    </source>
</evidence>
<dbReference type="InterPro" id="IPR050256">
    <property type="entry name" value="Glycosyltransferase_2"/>
</dbReference>
<name>Q026F4_SOLUE</name>
<dbReference type="KEGG" id="sus:Acid_2125"/>
<dbReference type="Gene3D" id="3.40.50.150">
    <property type="entry name" value="Vaccinia Virus protein VP39"/>
    <property type="match status" value="1"/>
</dbReference>
<dbReference type="InParanoid" id="Q026F4"/>
<proteinExistence type="predicted"/>
<dbReference type="GO" id="GO:0016740">
    <property type="term" value="F:transferase activity"/>
    <property type="evidence" value="ECO:0007669"/>
    <property type="project" value="UniProtKB-KW"/>
</dbReference>
<dbReference type="eggNOG" id="COG4976">
    <property type="taxonomic scope" value="Bacteria"/>
</dbReference>
<dbReference type="SUPFAM" id="SSF53448">
    <property type="entry name" value="Nucleotide-diphospho-sugar transferases"/>
    <property type="match status" value="1"/>
</dbReference>
<dbReference type="SUPFAM" id="SSF53335">
    <property type="entry name" value="S-adenosyl-L-methionine-dependent methyltransferases"/>
    <property type="match status" value="1"/>
</dbReference>
<evidence type="ECO:0000313" key="2">
    <source>
        <dbReference type="EMBL" id="ABJ83115.1"/>
    </source>
</evidence>
<dbReference type="CDD" id="cd04179">
    <property type="entry name" value="DPM_DPG-synthase_like"/>
    <property type="match status" value="1"/>
</dbReference>
<feature type="domain" description="Glycosyltransferase 2-like" evidence="1">
    <location>
        <begin position="36"/>
        <end position="206"/>
    </location>
</feature>
<reference evidence="2" key="1">
    <citation type="submission" date="2006-10" db="EMBL/GenBank/DDBJ databases">
        <title>Complete sequence of Solibacter usitatus Ellin6076.</title>
        <authorList>
            <consortium name="US DOE Joint Genome Institute"/>
            <person name="Copeland A."/>
            <person name="Lucas S."/>
            <person name="Lapidus A."/>
            <person name="Barry K."/>
            <person name="Detter J.C."/>
            <person name="Glavina del Rio T."/>
            <person name="Hammon N."/>
            <person name="Israni S."/>
            <person name="Dalin E."/>
            <person name="Tice H."/>
            <person name="Pitluck S."/>
            <person name="Thompson L.S."/>
            <person name="Brettin T."/>
            <person name="Bruce D."/>
            <person name="Han C."/>
            <person name="Tapia R."/>
            <person name="Gilna P."/>
            <person name="Schmutz J."/>
            <person name="Larimer F."/>
            <person name="Land M."/>
            <person name="Hauser L."/>
            <person name="Kyrpides N."/>
            <person name="Mikhailova N."/>
            <person name="Janssen P.H."/>
            <person name="Kuske C.R."/>
            <person name="Richardson P."/>
        </authorList>
    </citation>
    <scope>NUCLEOTIDE SEQUENCE</scope>
    <source>
        <strain evidence="2">Ellin6076</strain>
    </source>
</reference>
<protein>
    <submittedName>
        <fullName evidence="2">Glycosyl transferase, family 2</fullName>
    </submittedName>
</protein>
<organism evidence="2">
    <name type="scientific">Solibacter usitatus (strain Ellin6076)</name>
    <dbReference type="NCBI Taxonomy" id="234267"/>
    <lineage>
        <taxon>Bacteria</taxon>
        <taxon>Pseudomonadati</taxon>
        <taxon>Acidobacteriota</taxon>
        <taxon>Terriglobia</taxon>
        <taxon>Bryobacterales</taxon>
        <taxon>Solibacteraceae</taxon>
        <taxon>Candidatus Solibacter</taxon>
    </lineage>
</organism>
<dbReference type="Pfam" id="PF13489">
    <property type="entry name" value="Methyltransf_23"/>
    <property type="match status" value="1"/>
</dbReference>
<dbReference type="Gene3D" id="3.90.550.10">
    <property type="entry name" value="Spore Coat Polysaccharide Biosynthesis Protein SpsA, Chain A"/>
    <property type="match status" value="1"/>
</dbReference>
<dbReference type="PANTHER" id="PTHR48090:SF7">
    <property type="entry name" value="RFBJ PROTEIN"/>
    <property type="match status" value="1"/>
</dbReference>
<dbReference type="InterPro" id="IPR029063">
    <property type="entry name" value="SAM-dependent_MTases_sf"/>
</dbReference>
<dbReference type="InterPro" id="IPR029044">
    <property type="entry name" value="Nucleotide-diphossugar_trans"/>
</dbReference>
<dbReference type="CDD" id="cd02440">
    <property type="entry name" value="AdoMet_MTases"/>
    <property type="match status" value="1"/>
</dbReference>
<dbReference type="InterPro" id="IPR001173">
    <property type="entry name" value="Glyco_trans_2-like"/>
</dbReference>
<dbReference type="PANTHER" id="PTHR48090">
    <property type="entry name" value="UNDECAPRENYL-PHOSPHATE 4-DEOXY-4-FORMAMIDO-L-ARABINOSE TRANSFERASE-RELATED"/>
    <property type="match status" value="1"/>
</dbReference>
<gene>
    <name evidence="2" type="ordered locus">Acid_2125</name>
</gene>
<dbReference type="HOGENOM" id="CLU_533878_0_0_0"/>
<dbReference type="STRING" id="234267.Acid_2125"/>
<accession>Q026F4</accession>
<dbReference type="EMBL" id="CP000473">
    <property type="protein sequence ID" value="ABJ83115.1"/>
    <property type="molecule type" value="Genomic_DNA"/>
</dbReference>
<dbReference type="CAZy" id="GT2">
    <property type="family name" value="Glycosyltransferase Family 2"/>
</dbReference>
<dbReference type="AlphaFoldDB" id="Q026F4"/>
<sequence>MIQTGTQVGLSYEPRPAFAQFADPAIADCEGKRIGVLVVTYNAISTLLPVLKRIPPAVWNNVEEVVVFDDASQDATFELALGIKASHHVPKLHVLKHRKNLGYGGNQKAGYRYFIEKGFDIVVLLHGDGQYAPEILAQMYHPLVAGTSDAVFGSRMMRTFGGPLKGGMPLYKYVGNRILTILENRALGTSLTEFHSGYRAYNLHALARLDFSRMTDDFHFDTEIIIKLHHQGMKISEVPIPTYYGTELCNVDGLKYARDVLRSVWRYRQTCRSVTRAPEFAEYFVHYPIKHSRHSSHHYARQLVGRDQDVLDIGCGEGFFAAELKADGNRIVGVDAISTAHHSDSLEQFITQDLNAAPEALIRNLGSTRFDRVLLLDVLEHLIEPERLLAGVADALKPSGSIVVSLPNVANISVRLSLLFGGFNYSERGLLDRTHLHFYTRKTSRALLEQAGYQILESRFTVMPLELVLGLAPRNPLMRAITETLAIFTRIFPGLLGYQLVYLARPRV</sequence>
<keyword evidence="2" id="KW-0808">Transferase</keyword>
<dbReference type="Pfam" id="PF00535">
    <property type="entry name" value="Glycos_transf_2"/>
    <property type="match status" value="1"/>
</dbReference>
<dbReference type="eggNOG" id="COG1216">
    <property type="taxonomic scope" value="Bacteria"/>
</dbReference>